<evidence type="ECO:0000256" key="1">
    <source>
        <dbReference type="SAM" id="SignalP"/>
    </source>
</evidence>
<dbReference type="AlphaFoldDB" id="A0A367KTP1"/>
<evidence type="ECO:0000313" key="3">
    <source>
        <dbReference type="Proteomes" id="UP000253551"/>
    </source>
</evidence>
<keyword evidence="3" id="KW-1185">Reference proteome</keyword>
<proteinExistence type="predicted"/>
<sequence length="76" mass="8448">MYKSAIFSCLAFAVAGILASPVNVNKIQCDGDTYKCTANLDFGDVTTHTPQLAQPVLIERRHPWDFDTYEDIGSYC</sequence>
<reference evidence="2 3" key="1">
    <citation type="journal article" date="2018" name="G3 (Bethesda)">
        <title>Phylogenetic and Phylogenomic Definition of Rhizopus Species.</title>
        <authorList>
            <person name="Gryganskyi A.P."/>
            <person name="Golan J."/>
            <person name="Dolatabadi S."/>
            <person name="Mondo S."/>
            <person name="Robb S."/>
            <person name="Idnurm A."/>
            <person name="Muszewska A."/>
            <person name="Steczkiewicz K."/>
            <person name="Masonjones S."/>
            <person name="Liao H.L."/>
            <person name="Gajdeczka M.T."/>
            <person name="Anike F."/>
            <person name="Vuek A."/>
            <person name="Anishchenko I.M."/>
            <person name="Voigt K."/>
            <person name="de Hoog G.S."/>
            <person name="Smith M.E."/>
            <person name="Heitman J."/>
            <person name="Vilgalys R."/>
            <person name="Stajich J.E."/>
        </authorList>
    </citation>
    <scope>NUCLEOTIDE SEQUENCE [LARGE SCALE GENOMIC DNA]</scope>
    <source>
        <strain evidence="2 3">LSU 92-RS-03</strain>
    </source>
</reference>
<keyword evidence="1" id="KW-0732">Signal</keyword>
<dbReference type="EMBL" id="PJQM01000357">
    <property type="protein sequence ID" value="RCI05568.1"/>
    <property type="molecule type" value="Genomic_DNA"/>
</dbReference>
<gene>
    <name evidence="2" type="ORF">CU098_013442</name>
</gene>
<comment type="caution">
    <text evidence="2">The sequence shown here is derived from an EMBL/GenBank/DDBJ whole genome shotgun (WGS) entry which is preliminary data.</text>
</comment>
<evidence type="ECO:0000313" key="2">
    <source>
        <dbReference type="EMBL" id="RCI05568.1"/>
    </source>
</evidence>
<name>A0A367KTP1_RHIST</name>
<protein>
    <submittedName>
        <fullName evidence="2">Uncharacterized protein</fullName>
    </submittedName>
</protein>
<organism evidence="2 3">
    <name type="scientific">Rhizopus stolonifer</name>
    <name type="common">Rhizopus nigricans</name>
    <dbReference type="NCBI Taxonomy" id="4846"/>
    <lineage>
        <taxon>Eukaryota</taxon>
        <taxon>Fungi</taxon>
        <taxon>Fungi incertae sedis</taxon>
        <taxon>Mucoromycota</taxon>
        <taxon>Mucoromycotina</taxon>
        <taxon>Mucoromycetes</taxon>
        <taxon>Mucorales</taxon>
        <taxon>Mucorineae</taxon>
        <taxon>Rhizopodaceae</taxon>
        <taxon>Rhizopus</taxon>
    </lineage>
</organism>
<feature type="signal peptide" evidence="1">
    <location>
        <begin position="1"/>
        <end position="19"/>
    </location>
</feature>
<accession>A0A367KTP1</accession>
<dbReference type="Proteomes" id="UP000253551">
    <property type="component" value="Unassembled WGS sequence"/>
</dbReference>
<feature type="chain" id="PRO_5016867518" evidence="1">
    <location>
        <begin position="20"/>
        <end position="76"/>
    </location>
</feature>